<evidence type="ECO:0000256" key="2">
    <source>
        <dbReference type="ARBA" id="ARBA00009233"/>
    </source>
</evidence>
<keyword evidence="6" id="KW-0443">Lipid metabolism</keyword>
<evidence type="ECO:0000256" key="5">
    <source>
        <dbReference type="ARBA" id="ARBA00023002"/>
    </source>
</evidence>
<evidence type="ECO:0000256" key="4">
    <source>
        <dbReference type="ARBA" id="ARBA00022832"/>
    </source>
</evidence>
<dbReference type="Pfam" id="PF13561">
    <property type="entry name" value="adh_short_C2"/>
    <property type="match status" value="1"/>
</dbReference>
<dbReference type="PANTHER" id="PTHR43159">
    <property type="entry name" value="ENOYL-[ACYL-CARRIER-PROTEIN] REDUCTASE"/>
    <property type="match status" value="1"/>
</dbReference>
<evidence type="ECO:0000256" key="6">
    <source>
        <dbReference type="ARBA" id="ARBA00023098"/>
    </source>
</evidence>
<feature type="binding site" evidence="11">
    <location>
        <position position="17"/>
    </location>
    <ligand>
        <name>NAD(+)</name>
        <dbReference type="ChEBI" id="CHEBI:57540"/>
    </ligand>
</feature>
<feature type="binding site" evidence="11">
    <location>
        <begin position="68"/>
        <end position="69"/>
    </location>
    <ligand>
        <name>NAD(+)</name>
        <dbReference type="ChEBI" id="CHEBI:57540"/>
    </ligand>
</feature>
<keyword evidence="13" id="KW-1185">Reference proteome</keyword>
<dbReference type="RefSeq" id="WP_058309578.1">
    <property type="nucleotide sequence ID" value="NZ_CYTW01000001.1"/>
</dbReference>
<dbReference type="GO" id="GO:0006633">
    <property type="term" value="P:fatty acid biosynthetic process"/>
    <property type="evidence" value="ECO:0007669"/>
    <property type="project" value="UniProtKB-UniPathway"/>
</dbReference>
<feature type="binding site" evidence="11">
    <location>
        <position position="96"/>
    </location>
    <ligand>
        <name>NAD(+)</name>
        <dbReference type="ChEBI" id="CHEBI:57540"/>
    </ligand>
</feature>
<feature type="active site" description="Proton acceptor" evidence="10">
    <location>
        <position position="149"/>
    </location>
</feature>
<name>A0A0P1I9M3_9RHOB</name>
<dbReference type="InterPro" id="IPR014358">
    <property type="entry name" value="Enoyl-ACP_Rdtase_NADH"/>
</dbReference>
<keyword evidence="5 9" id="KW-0560">Oxidoreductase</keyword>
<dbReference type="GO" id="GO:0004318">
    <property type="term" value="F:enoyl-[acyl-carrier-protein] reductase (NADH) activity"/>
    <property type="evidence" value="ECO:0007669"/>
    <property type="project" value="UniProtKB-EC"/>
</dbReference>
<keyword evidence="4" id="KW-0276">Fatty acid metabolism</keyword>
<dbReference type="PRINTS" id="PR00081">
    <property type="entry name" value="GDHRDH"/>
</dbReference>
<dbReference type="CDD" id="cd05372">
    <property type="entry name" value="ENR_SDR"/>
    <property type="match status" value="1"/>
</dbReference>
<protein>
    <recommendedName>
        <fullName evidence="9">Enoyl-[acyl-carrier-protein] reductase [NADH]</fullName>
        <ecNumber evidence="9">1.3.1.9</ecNumber>
    </recommendedName>
</protein>
<evidence type="ECO:0000256" key="1">
    <source>
        <dbReference type="ARBA" id="ARBA00005194"/>
    </source>
</evidence>
<dbReference type="PIRSF" id="PIRSF000094">
    <property type="entry name" value="Enoyl-ACP_rdct"/>
    <property type="match status" value="1"/>
</dbReference>
<dbReference type="STRING" id="1715693.PH7735_00317"/>
<dbReference type="Gene3D" id="1.10.8.400">
    <property type="entry name" value="Enoyl acyl carrier protein reductase"/>
    <property type="match status" value="1"/>
</dbReference>
<evidence type="ECO:0000256" key="8">
    <source>
        <dbReference type="ARBA" id="ARBA00048572"/>
    </source>
</evidence>
<dbReference type="GeneID" id="83879408"/>
<keyword evidence="7 9" id="KW-0275">Fatty acid biosynthesis</keyword>
<evidence type="ECO:0000256" key="3">
    <source>
        <dbReference type="ARBA" id="ARBA00022516"/>
    </source>
</evidence>
<comment type="similarity">
    <text evidence="2 9">Belongs to the short-chain dehydrogenases/reductases (SDR) family. FabI subfamily.</text>
</comment>
<comment type="pathway">
    <text evidence="1">Lipid metabolism; fatty acid biosynthesis.</text>
</comment>
<proteinExistence type="inferred from homology"/>
<dbReference type="EC" id="1.3.1.9" evidence="9"/>
<dbReference type="Proteomes" id="UP000051870">
    <property type="component" value="Unassembled WGS sequence"/>
</dbReference>
<dbReference type="SUPFAM" id="SSF51735">
    <property type="entry name" value="NAD(P)-binding Rossmann-fold domains"/>
    <property type="match status" value="1"/>
</dbReference>
<evidence type="ECO:0000313" key="12">
    <source>
        <dbReference type="EMBL" id="CUJ83917.1"/>
    </source>
</evidence>
<evidence type="ECO:0000256" key="7">
    <source>
        <dbReference type="ARBA" id="ARBA00023160"/>
    </source>
</evidence>
<dbReference type="NCBIfam" id="NF005717">
    <property type="entry name" value="PRK07533.1"/>
    <property type="match status" value="1"/>
</dbReference>
<feature type="binding site" evidence="11">
    <location>
        <begin position="23"/>
        <end position="24"/>
    </location>
    <ligand>
        <name>NAD(+)</name>
        <dbReference type="ChEBI" id="CHEBI:57540"/>
    </ligand>
</feature>
<keyword evidence="3 9" id="KW-0444">Lipid biosynthesis</keyword>
<reference evidence="13" key="1">
    <citation type="submission" date="2015-09" db="EMBL/GenBank/DDBJ databases">
        <authorList>
            <person name="Rodrigo-Torres Lidia"/>
            <person name="Arahal R.David."/>
        </authorList>
    </citation>
    <scope>NUCLEOTIDE SEQUENCE [LARGE SCALE GENOMIC DNA]</scope>
    <source>
        <strain evidence="13">CECT 7735</strain>
    </source>
</reference>
<dbReference type="InterPro" id="IPR002347">
    <property type="entry name" value="SDR_fam"/>
</dbReference>
<feature type="binding site" evidence="11">
    <location>
        <position position="166"/>
    </location>
    <ligand>
        <name>NAD(+)</name>
        <dbReference type="ChEBI" id="CHEBI:57540"/>
    </ligand>
</feature>
<evidence type="ECO:0000256" key="10">
    <source>
        <dbReference type="PIRSR" id="PIRSR000094-1"/>
    </source>
</evidence>
<sequence length="258" mass="27516">MFPKSEFLKGKRGLIVGVANDQSIAAGCATVLANAGADLALTYLSDKAKRFVAPVAEATGAKMLLPLDVTNDAQMEATFDAIKEEWGGLDFVLHSIAFCPQQDLHGRVTDSSREGFSQAMDISVHSFARLARLAEPLMKDGGSLLTVSYYGAEKVVDHYNVMGPVKAALESLTRYMAAELGPVGIRVNAISPGPLMTRAASGIDHFDDLAHHAENRAPLCRLVTIEEVGQAALCLLSEQSSAMTGNIMFVDGGYHVMS</sequence>
<dbReference type="InterPro" id="IPR036291">
    <property type="entry name" value="NAD(P)-bd_dom_sf"/>
</dbReference>
<evidence type="ECO:0000313" key="13">
    <source>
        <dbReference type="Proteomes" id="UP000051870"/>
    </source>
</evidence>
<dbReference type="PANTHER" id="PTHR43159:SF2">
    <property type="entry name" value="ENOYL-[ACYL-CARRIER-PROTEIN] REDUCTASE [NADH], CHLOROPLASTIC"/>
    <property type="match status" value="1"/>
</dbReference>
<comment type="catalytic activity">
    <reaction evidence="8 9">
        <text>a 2,3-saturated acyl-[ACP] + NAD(+) = a (2E)-enoyl-[ACP] + NADH + H(+)</text>
        <dbReference type="Rhea" id="RHEA:10240"/>
        <dbReference type="Rhea" id="RHEA-COMP:9925"/>
        <dbReference type="Rhea" id="RHEA-COMP:9926"/>
        <dbReference type="ChEBI" id="CHEBI:15378"/>
        <dbReference type="ChEBI" id="CHEBI:57540"/>
        <dbReference type="ChEBI" id="CHEBI:57945"/>
        <dbReference type="ChEBI" id="CHEBI:78784"/>
        <dbReference type="ChEBI" id="CHEBI:78785"/>
        <dbReference type="EC" id="1.3.1.9"/>
    </reaction>
</comment>
<feature type="active site" description="Proton acceptor" evidence="10">
    <location>
        <position position="159"/>
    </location>
</feature>
<accession>A0A0P1I9M3</accession>
<evidence type="ECO:0000256" key="9">
    <source>
        <dbReference type="PIRNR" id="PIRNR000094"/>
    </source>
</evidence>
<evidence type="ECO:0000256" key="11">
    <source>
        <dbReference type="PIRSR" id="PIRSR000094-3"/>
    </source>
</evidence>
<gene>
    <name evidence="12" type="primary">fabI_1</name>
    <name evidence="12" type="ORF">PH7735_00317</name>
</gene>
<dbReference type="UniPathway" id="UPA00094"/>
<dbReference type="AlphaFoldDB" id="A0A0P1I9M3"/>
<keyword evidence="9 11" id="KW-0520">NAD</keyword>
<organism evidence="12 13">
    <name type="scientific">Shimia thalassica</name>
    <dbReference type="NCBI Taxonomy" id="1715693"/>
    <lineage>
        <taxon>Bacteria</taxon>
        <taxon>Pseudomonadati</taxon>
        <taxon>Pseudomonadota</taxon>
        <taxon>Alphaproteobacteria</taxon>
        <taxon>Rhodobacterales</taxon>
        <taxon>Roseobacteraceae</taxon>
    </lineage>
</organism>
<dbReference type="Gene3D" id="3.40.50.720">
    <property type="entry name" value="NAD(P)-binding Rossmann-like Domain"/>
    <property type="match status" value="1"/>
</dbReference>
<dbReference type="EMBL" id="CYTW01000001">
    <property type="protein sequence ID" value="CUJ83917.1"/>
    <property type="molecule type" value="Genomic_DNA"/>
</dbReference>